<dbReference type="PATRIC" id="fig|1807.14.peg.2246"/>
<gene>
    <name evidence="6" type="ORF">MOBUDSM44075_02227</name>
</gene>
<dbReference type="InterPro" id="IPR012074">
    <property type="entry name" value="GAF_ANTAR"/>
</dbReference>
<dbReference type="Pfam" id="PF03861">
    <property type="entry name" value="ANTAR"/>
    <property type="match status" value="1"/>
</dbReference>
<dbReference type="PIRSF" id="PIRSF036625">
    <property type="entry name" value="GAF_ANTAR"/>
    <property type="match status" value="1"/>
</dbReference>
<dbReference type="InterPro" id="IPR029016">
    <property type="entry name" value="GAF-like_dom_sf"/>
</dbReference>
<keyword evidence="1" id="KW-0808">Transferase</keyword>
<dbReference type="GO" id="GO:0003723">
    <property type="term" value="F:RNA binding"/>
    <property type="evidence" value="ECO:0007669"/>
    <property type="project" value="InterPro"/>
</dbReference>
<accession>A0A0J6YVL1</accession>
<feature type="domain" description="ANTAR" evidence="5">
    <location>
        <begin position="184"/>
        <end position="245"/>
    </location>
</feature>
<dbReference type="InterPro" id="IPR003018">
    <property type="entry name" value="GAF"/>
</dbReference>
<keyword evidence="4" id="KW-0804">Transcription</keyword>
<dbReference type="PROSITE" id="PS50921">
    <property type="entry name" value="ANTAR"/>
    <property type="match status" value="1"/>
</dbReference>
<dbReference type="InterPro" id="IPR036388">
    <property type="entry name" value="WH-like_DNA-bd_sf"/>
</dbReference>
<evidence type="ECO:0000256" key="3">
    <source>
        <dbReference type="ARBA" id="ARBA00023015"/>
    </source>
</evidence>
<keyword evidence="2" id="KW-0418">Kinase</keyword>
<dbReference type="InterPro" id="IPR011006">
    <property type="entry name" value="CheY-like_superfamily"/>
</dbReference>
<evidence type="ECO:0000256" key="4">
    <source>
        <dbReference type="ARBA" id="ARBA00023163"/>
    </source>
</evidence>
<evidence type="ECO:0000313" key="7">
    <source>
        <dbReference type="Proteomes" id="UP000036313"/>
    </source>
</evidence>
<dbReference type="GO" id="GO:0016301">
    <property type="term" value="F:kinase activity"/>
    <property type="evidence" value="ECO:0007669"/>
    <property type="project" value="UniProtKB-KW"/>
</dbReference>
<evidence type="ECO:0000259" key="5">
    <source>
        <dbReference type="PROSITE" id="PS50921"/>
    </source>
</evidence>
<comment type="caution">
    <text evidence="6">The sequence shown here is derived from an EMBL/GenBank/DDBJ whole genome shotgun (WGS) entry which is preliminary data.</text>
</comment>
<proteinExistence type="predicted"/>
<organism evidence="6 7">
    <name type="scientific">Mycolicibacterium obuense</name>
    <dbReference type="NCBI Taxonomy" id="1807"/>
    <lineage>
        <taxon>Bacteria</taxon>
        <taxon>Bacillati</taxon>
        <taxon>Actinomycetota</taxon>
        <taxon>Actinomycetes</taxon>
        <taxon>Mycobacteriales</taxon>
        <taxon>Mycobacteriaceae</taxon>
        <taxon>Mycolicibacterium</taxon>
    </lineage>
</organism>
<dbReference type="Gene3D" id="3.30.450.40">
    <property type="match status" value="1"/>
</dbReference>
<keyword evidence="3" id="KW-0805">Transcription regulation</keyword>
<evidence type="ECO:0000256" key="1">
    <source>
        <dbReference type="ARBA" id="ARBA00022679"/>
    </source>
</evidence>
<dbReference type="Gene3D" id="1.10.10.10">
    <property type="entry name" value="Winged helix-like DNA-binding domain superfamily/Winged helix DNA-binding domain"/>
    <property type="match status" value="1"/>
</dbReference>
<dbReference type="AlphaFoldDB" id="A0A0J6YVL1"/>
<dbReference type="EMBL" id="JYNU01000012">
    <property type="protein sequence ID" value="KMO76486.1"/>
    <property type="molecule type" value="Genomic_DNA"/>
</dbReference>
<dbReference type="SMART" id="SM01012">
    <property type="entry name" value="ANTAR"/>
    <property type="match status" value="1"/>
</dbReference>
<dbReference type="Proteomes" id="UP000036313">
    <property type="component" value="Unassembled WGS sequence"/>
</dbReference>
<dbReference type="Pfam" id="PF13185">
    <property type="entry name" value="GAF_2"/>
    <property type="match status" value="1"/>
</dbReference>
<dbReference type="SUPFAM" id="SSF55781">
    <property type="entry name" value="GAF domain-like"/>
    <property type="match status" value="1"/>
</dbReference>
<protein>
    <submittedName>
        <fullName evidence="6">ANTAR domain protein</fullName>
    </submittedName>
</protein>
<evidence type="ECO:0000313" key="6">
    <source>
        <dbReference type="EMBL" id="KMO76486.1"/>
    </source>
</evidence>
<dbReference type="InterPro" id="IPR005561">
    <property type="entry name" value="ANTAR"/>
</dbReference>
<evidence type="ECO:0000256" key="2">
    <source>
        <dbReference type="ARBA" id="ARBA00022777"/>
    </source>
</evidence>
<sequence length="257" mass="28459">MVSGRLVSRIDVRVWTVAVEAQPDVDATHLRVAEVVRGLHNRSDADADTVVAELAEHAAVEIPGAQYAGITLTRNARQIETPAATSHWPLLLDKIQQRYHEGPCLTAAWDEQTVHVPDLETDTRFPNYRQDALAETPIRSIMAFQLFIAGETLGALNVYSEQPNVFSSDSRTIGLIFAAHSSVAWNSARREDQFKRALSSRDMIGQAKGMIMERYRVNAVQAFDVLRKLSQDSNVPLIQVATDLVAGALADNEQKTR</sequence>
<name>A0A0J6YVL1_9MYCO</name>
<dbReference type="SUPFAM" id="SSF52172">
    <property type="entry name" value="CheY-like"/>
    <property type="match status" value="1"/>
</dbReference>
<dbReference type="OrthoDB" id="4629915at2"/>
<reference evidence="6 7" key="1">
    <citation type="journal article" date="2015" name="Genome Biol. Evol.">
        <title>Characterization of Three Mycobacterium spp. with Potential Use in Bioremediation by Genome Sequencing and Comparative Genomics.</title>
        <authorList>
            <person name="Das S."/>
            <person name="Pettersson B.M."/>
            <person name="Behra P.R."/>
            <person name="Ramesh M."/>
            <person name="Dasgupta S."/>
            <person name="Bhattacharya A."/>
            <person name="Kirsebom L.A."/>
        </authorList>
    </citation>
    <scope>NUCLEOTIDE SEQUENCE [LARGE SCALE GENOMIC DNA]</scope>
    <source>
        <strain evidence="6 7">DSM 44075</strain>
    </source>
</reference>